<evidence type="ECO:0000256" key="12">
    <source>
        <dbReference type="PIRSR" id="PIRSR600223-1"/>
    </source>
</evidence>
<dbReference type="SUPFAM" id="SSF51306">
    <property type="entry name" value="LexA/Signal peptidase"/>
    <property type="match status" value="1"/>
</dbReference>
<dbReference type="WBParaSite" id="EVEC_0000730601-mRNA-1">
    <property type="protein sequence ID" value="EVEC_0000730601-mRNA-1"/>
    <property type="gene ID" value="EVEC_0000730601"/>
</dbReference>
<evidence type="ECO:0000256" key="9">
    <source>
        <dbReference type="ARBA" id="ARBA00022989"/>
    </source>
</evidence>
<feature type="active site" evidence="12">
    <location>
        <position position="54"/>
    </location>
</feature>
<proteinExistence type="inferred from homology"/>
<dbReference type="Gene3D" id="2.10.109.10">
    <property type="entry name" value="Umud Fragment, subunit A"/>
    <property type="match status" value="1"/>
</dbReference>
<dbReference type="GO" id="GO:0042720">
    <property type="term" value="C:mitochondrial inner membrane peptidase complex"/>
    <property type="evidence" value="ECO:0007669"/>
    <property type="project" value="InterPro"/>
</dbReference>
<dbReference type="PROSITE" id="PS51257">
    <property type="entry name" value="PROKAR_LIPOPROTEIN"/>
    <property type="match status" value="1"/>
</dbReference>
<dbReference type="STRING" id="51028.A0A0N4VA25"/>
<dbReference type="PANTHER" id="PTHR46041">
    <property type="entry name" value="MITOCHONDRIAL INNER MEMBRANE PROTEASE SUBUNIT 2"/>
    <property type="match status" value="1"/>
</dbReference>
<evidence type="ECO:0000256" key="10">
    <source>
        <dbReference type="ARBA" id="ARBA00023128"/>
    </source>
</evidence>
<name>A0A0N4VA25_ENTVE</name>
<evidence type="ECO:0000256" key="1">
    <source>
        <dbReference type="ARBA" id="ARBA00004434"/>
    </source>
</evidence>
<evidence type="ECO:0000256" key="8">
    <source>
        <dbReference type="ARBA" id="ARBA00022801"/>
    </source>
</evidence>
<evidence type="ECO:0000256" key="2">
    <source>
        <dbReference type="ARBA" id="ARBA00007066"/>
    </source>
</evidence>
<evidence type="ECO:0000256" key="11">
    <source>
        <dbReference type="ARBA" id="ARBA00023136"/>
    </source>
</evidence>
<dbReference type="AlphaFoldDB" id="A0A0N4VA25"/>
<keyword evidence="9" id="KW-1133">Transmembrane helix</keyword>
<dbReference type="InterPro" id="IPR000223">
    <property type="entry name" value="Pept_S26A_signal_pept_1"/>
</dbReference>
<dbReference type="Pfam" id="PF10502">
    <property type="entry name" value="Peptidase_S26"/>
    <property type="match status" value="1"/>
</dbReference>
<dbReference type="GO" id="GO:0006465">
    <property type="term" value="P:signal peptide processing"/>
    <property type="evidence" value="ECO:0007669"/>
    <property type="project" value="InterPro"/>
</dbReference>
<dbReference type="GO" id="GO:0006627">
    <property type="term" value="P:protein processing involved in protein targeting to mitochondrion"/>
    <property type="evidence" value="ECO:0007669"/>
    <property type="project" value="InterPro"/>
</dbReference>
<comment type="subunit">
    <text evidence="3">Heterodimer of 2 subunits, IMMPL1 and IMMPL2.</text>
</comment>
<evidence type="ECO:0000256" key="7">
    <source>
        <dbReference type="ARBA" id="ARBA00022792"/>
    </source>
</evidence>
<dbReference type="PROSITE" id="PS00501">
    <property type="entry name" value="SPASE_I_1"/>
    <property type="match status" value="1"/>
</dbReference>
<dbReference type="PRINTS" id="PR00727">
    <property type="entry name" value="LEADERPTASE"/>
</dbReference>
<evidence type="ECO:0000256" key="5">
    <source>
        <dbReference type="ARBA" id="ARBA00022670"/>
    </source>
</evidence>
<dbReference type="OrthoDB" id="9996127at2759"/>
<keyword evidence="8" id="KW-0378">Hydrolase</keyword>
<keyword evidence="6" id="KW-0812">Transmembrane</keyword>
<evidence type="ECO:0000313" key="16">
    <source>
        <dbReference type="WBParaSite" id="EVEC_0000730601-mRNA-1"/>
    </source>
</evidence>
<dbReference type="InterPro" id="IPR037730">
    <property type="entry name" value="IMP2"/>
</dbReference>
<evidence type="ECO:0000259" key="13">
    <source>
        <dbReference type="Pfam" id="PF10502"/>
    </source>
</evidence>
<evidence type="ECO:0000256" key="6">
    <source>
        <dbReference type="ARBA" id="ARBA00022692"/>
    </source>
</evidence>
<dbReference type="InterPro" id="IPR036286">
    <property type="entry name" value="LexA/Signal_pep-like_sf"/>
</dbReference>
<evidence type="ECO:0000256" key="3">
    <source>
        <dbReference type="ARBA" id="ARBA00011805"/>
    </source>
</evidence>
<keyword evidence="10" id="KW-0496">Mitochondrion</keyword>
<dbReference type="InterPro" id="IPR019533">
    <property type="entry name" value="Peptidase_S26"/>
</dbReference>
<keyword evidence="7" id="KW-0999">Mitochondrion inner membrane</keyword>
<dbReference type="GO" id="GO:0004252">
    <property type="term" value="F:serine-type endopeptidase activity"/>
    <property type="evidence" value="ECO:0007669"/>
    <property type="project" value="InterPro"/>
</dbReference>
<feature type="domain" description="Peptidase S26" evidence="13">
    <location>
        <begin position="31"/>
        <end position="118"/>
    </location>
</feature>
<organism evidence="16">
    <name type="scientific">Enterobius vermicularis</name>
    <name type="common">Human pinworm</name>
    <dbReference type="NCBI Taxonomy" id="51028"/>
    <lineage>
        <taxon>Eukaryota</taxon>
        <taxon>Metazoa</taxon>
        <taxon>Ecdysozoa</taxon>
        <taxon>Nematoda</taxon>
        <taxon>Chromadorea</taxon>
        <taxon>Rhabditida</taxon>
        <taxon>Spirurina</taxon>
        <taxon>Oxyuridomorpha</taxon>
        <taxon>Oxyuroidea</taxon>
        <taxon>Oxyuridae</taxon>
        <taxon>Enterobius</taxon>
    </lineage>
</organism>
<dbReference type="PANTHER" id="PTHR46041:SF2">
    <property type="entry name" value="MITOCHONDRIAL INNER MEMBRANE PROTEASE SUBUNIT 2"/>
    <property type="match status" value="1"/>
</dbReference>
<sequence>MRSHTIGKNVVTNSSYRQSLKKFLQHLGAAVGVGCIPIVVFDAVGCPVSIVGSSMEPTLSGKDSRWWKRDIVWVSRFGLQKLQVGRVYAFVPPDDPHGHHIKRLVAQEGDVIRPKNGSFNLQIPNRTCWMESDNPIATKDSNTYGPVNYGLITGRATHIIWPPQRWQVLEPKLLETHSQRQKPFTNSLIENFRKFFDDSDGDNRD</sequence>
<keyword evidence="15" id="KW-1185">Reference proteome</keyword>
<accession>A0A0N4VA25</accession>
<gene>
    <name evidence="14" type="ORF">EVEC_LOCUS6827</name>
</gene>
<reference evidence="16" key="1">
    <citation type="submission" date="2017-02" db="UniProtKB">
        <authorList>
            <consortium name="WormBaseParasite"/>
        </authorList>
    </citation>
    <scope>IDENTIFICATION</scope>
</reference>
<dbReference type="Proteomes" id="UP000274131">
    <property type="component" value="Unassembled WGS sequence"/>
</dbReference>
<reference evidence="14 15" key="2">
    <citation type="submission" date="2018-10" db="EMBL/GenBank/DDBJ databases">
        <authorList>
            <consortium name="Pathogen Informatics"/>
        </authorList>
    </citation>
    <scope>NUCLEOTIDE SEQUENCE [LARGE SCALE GENOMIC DNA]</scope>
</reference>
<keyword evidence="5" id="KW-0645">Protease</keyword>
<keyword evidence="11" id="KW-0472">Membrane</keyword>
<comment type="similarity">
    <text evidence="2">Belongs to the peptidase S26 family. IMP2 subfamily.</text>
</comment>
<evidence type="ECO:0000313" key="14">
    <source>
        <dbReference type="EMBL" id="VDD92076.1"/>
    </source>
</evidence>
<protein>
    <recommendedName>
        <fullName evidence="4">Mitochondrial inner membrane protease subunit 2</fullName>
    </recommendedName>
</protein>
<evidence type="ECO:0000313" key="15">
    <source>
        <dbReference type="Proteomes" id="UP000274131"/>
    </source>
</evidence>
<comment type="subcellular location">
    <subcellularLocation>
        <location evidence="1">Mitochondrion inner membrane</location>
        <topology evidence="1">Single-pass membrane protein</topology>
    </subcellularLocation>
</comment>
<dbReference type="CDD" id="cd06530">
    <property type="entry name" value="S26_SPase_I"/>
    <property type="match status" value="1"/>
</dbReference>
<evidence type="ECO:0000256" key="4">
    <source>
        <dbReference type="ARBA" id="ARBA00013650"/>
    </source>
</evidence>
<feature type="active site" evidence="12">
    <location>
        <position position="102"/>
    </location>
</feature>
<dbReference type="EMBL" id="UXUI01008664">
    <property type="protein sequence ID" value="VDD92076.1"/>
    <property type="molecule type" value="Genomic_DNA"/>
</dbReference>
<dbReference type="InterPro" id="IPR019756">
    <property type="entry name" value="Pept_S26A_signal_pept_1_Ser-AS"/>
</dbReference>